<name>A0ABQ0N991_9LACO</name>
<proteinExistence type="predicted"/>
<comment type="caution">
    <text evidence="1">The sequence shown here is derived from an EMBL/GenBank/DDBJ whole genome shotgun (WGS) entry which is preliminary data.</text>
</comment>
<evidence type="ECO:0000313" key="2">
    <source>
        <dbReference type="Proteomes" id="UP000236162"/>
    </source>
</evidence>
<reference evidence="1 2" key="1">
    <citation type="submission" date="2017-04" db="EMBL/GenBank/DDBJ databases">
        <title>In vitro and in silico characterization of Lactobacillus paraplantarum D2-1, a starter culture for soymilk fermentation.</title>
        <authorList>
            <person name="Endo A."/>
            <person name="Sasaki F."/>
            <person name="Maeno S."/>
            <person name="Kanesaki Y."/>
            <person name="Kubota E."/>
            <person name="Torres G.A."/>
            <person name="Tomita S."/>
            <person name="Nakagawa J."/>
        </authorList>
    </citation>
    <scope>NUCLEOTIDE SEQUENCE [LARGE SCALE GENOMIC DNA]</scope>
    <source>
        <strain evidence="1 2">D2-1</strain>
    </source>
</reference>
<accession>A0ABQ0N991</accession>
<organism evidence="1 2">
    <name type="scientific">Lactiplantibacillus paraplantarum</name>
    <dbReference type="NCBI Taxonomy" id="60520"/>
    <lineage>
        <taxon>Bacteria</taxon>
        <taxon>Bacillati</taxon>
        <taxon>Bacillota</taxon>
        <taxon>Bacilli</taxon>
        <taxon>Lactobacillales</taxon>
        <taxon>Lactobacillaceae</taxon>
        <taxon>Lactiplantibacillus</taxon>
    </lineage>
</organism>
<keyword evidence="2" id="KW-1185">Reference proteome</keyword>
<protein>
    <submittedName>
        <fullName evidence="1">Uncharacterized protein</fullName>
    </submittedName>
</protein>
<sequence length="41" mass="4495">MVTSNLNTAILSVIETGIAIYGRTPCDEMTPADYEVFCNLK</sequence>
<dbReference type="EMBL" id="BDOR01000004">
    <property type="protein sequence ID" value="GBF01670.1"/>
    <property type="molecule type" value="Genomic_DNA"/>
</dbReference>
<dbReference type="RefSeq" id="WP_262880029.1">
    <property type="nucleotide sequence ID" value="NZ_BDOR01000004.1"/>
</dbReference>
<gene>
    <name evidence="1" type="ORF">LPPLD21_01202</name>
</gene>
<evidence type="ECO:0000313" key="1">
    <source>
        <dbReference type="EMBL" id="GBF01670.1"/>
    </source>
</evidence>
<dbReference type="Proteomes" id="UP000236162">
    <property type="component" value="Unassembled WGS sequence"/>
</dbReference>